<dbReference type="Gene3D" id="3.10.420.10">
    <property type="entry name" value="SecB-like"/>
    <property type="match status" value="1"/>
</dbReference>
<evidence type="ECO:0008006" key="3">
    <source>
        <dbReference type="Google" id="ProtNLM"/>
    </source>
</evidence>
<dbReference type="SUPFAM" id="SSF54611">
    <property type="entry name" value="SecB-like"/>
    <property type="match status" value="1"/>
</dbReference>
<dbReference type="EMBL" id="SRME01000003">
    <property type="protein sequence ID" value="TGG88044.1"/>
    <property type="molecule type" value="Genomic_DNA"/>
</dbReference>
<reference evidence="1 2" key="1">
    <citation type="submission" date="2019-04" db="EMBL/GenBank/DDBJ databases">
        <title>Draft genome sequence data and analysis of a Fermenting Bacterium, Geotoga petraea strain HO-Geo1, isolated from heavy-oil petroleum reservoir in Russia.</title>
        <authorList>
            <person name="Grouzdev D.S."/>
            <person name="Semenova E.M."/>
            <person name="Sokolova D.S."/>
            <person name="Tourova T.P."/>
            <person name="Poltaraus A.B."/>
            <person name="Nazina T.N."/>
        </authorList>
    </citation>
    <scope>NUCLEOTIDE SEQUENCE [LARGE SCALE GENOMIC DNA]</scope>
    <source>
        <strain evidence="1 2">HO-Geo1</strain>
    </source>
</reference>
<organism evidence="1 2">
    <name type="scientific">Geotoga petraea</name>
    <dbReference type="NCBI Taxonomy" id="28234"/>
    <lineage>
        <taxon>Bacteria</taxon>
        <taxon>Thermotogati</taxon>
        <taxon>Thermotogota</taxon>
        <taxon>Thermotogae</taxon>
        <taxon>Petrotogales</taxon>
        <taxon>Petrotogaceae</taxon>
        <taxon>Geotoga</taxon>
    </lineage>
</organism>
<proteinExistence type="predicted"/>
<accession>A0A4Z0W4T4</accession>
<evidence type="ECO:0000313" key="2">
    <source>
        <dbReference type="Proteomes" id="UP000297288"/>
    </source>
</evidence>
<name>A0A4Z0W4T4_9BACT</name>
<dbReference type="RefSeq" id="WP_135402963.1">
    <property type="nucleotide sequence ID" value="NZ_SRME01000003.1"/>
</dbReference>
<comment type="caution">
    <text evidence="1">The sequence shown here is derived from an EMBL/GenBank/DDBJ whole genome shotgun (WGS) entry which is preliminary data.</text>
</comment>
<dbReference type="OrthoDB" id="48772at2"/>
<protein>
    <recommendedName>
        <fullName evidence="3">Preprotein translocase subunit SecB</fullName>
    </recommendedName>
</protein>
<sequence>MELDKSSFSFDSYNIYSLNFDIDSLKQDNININVLLDDLSYQKIKNENNELVGSLDLTLNLEGETSENKKRFLSLKIIGYFSAKNFDENKFEDFCKLNGLMNLLSIARSFISSTTAQMGIPPLILPLLNINSSFEQKK</sequence>
<dbReference type="AlphaFoldDB" id="A0A4Z0W4T4"/>
<dbReference type="Proteomes" id="UP000297288">
    <property type="component" value="Unassembled WGS sequence"/>
</dbReference>
<evidence type="ECO:0000313" key="1">
    <source>
        <dbReference type="EMBL" id="TGG88044.1"/>
    </source>
</evidence>
<gene>
    <name evidence="1" type="ORF">E4650_06790</name>
</gene>
<dbReference type="InterPro" id="IPR035958">
    <property type="entry name" value="SecB-like_sf"/>
</dbReference>